<protein>
    <submittedName>
        <fullName evidence="1">Uncharacterized protein</fullName>
    </submittedName>
</protein>
<accession>A0A5Q2N5B6</accession>
<organism evidence="1 2">
    <name type="scientific">Heliorestis convoluta</name>
    <dbReference type="NCBI Taxonomy" id="356322"/>
    <lineage>
        <taxon>Bacteria</taxon>
        <taxon>Bacillati</taxon>
        <taxon>Bacillota</taxon>
        <taxon>Clostridia</taxon>
        <taxon>Eubacteriales</taxon>
        <taxon>Heliobacteriaceae</taxon>
        <taxon>Heliorestis</taxon>
    </lineage>
</organism>
<reference evidence="2" key="1">
    <citation type="submission" date="2019-11" db="EMBL/GenBank/DDBJ databases">
        <title>Genome sequence of Heliorestis convoluta strain HH, an alkaliphilic and minimalistic phototrophic bacterium from a soda lake in Egypt.</title>
        <authorList>
            <person name="Dewey E.D."/>
            <person name="Stokes L.M."/>
            <person name="Burchell B.M."/>
            <person name="Shaffer K.N."/>
            <person name="Huntington A.M."/>
            <person name="Baker J.M."/>
            <person name="Nadendla S."/>
            <person name="Giglio M.G."/>
            <person name="Touchman J.W."/>
            <person name="Blankenship R.E."/>
            <person name="Madigan M.T."/>
            <person name="Sattley W.M."/>
        </authorList>
    </citation>
    <scope>NUCLEOTIDE SEQUENCE [LARGE SCALE GENOMIC DNA]</scope>
    <source>
        <strain evidence="2">HH</strain>
    </source>
</reference>
<evidence type="ECO:0000313" key="2">
    <source>
        <dbReference type="Proteomes" id="UP000366051"/>
    </source>
</evidence>
<keyword evidence="2" id="KW-1185">Reference proteome</keyword>
<name>A0A5Q2N5B6_9FIRM</name>
<dbReference type="Proteomes" id="UP000366051">
    <property type="component" value="Chromosome"/>
</dbReference>
<gene>
    <name evidence="1" type="ORF">FTV88_3014</name>
</gene>
<proteinExistence type="predicted"/>
<dbReference type="AlphaFoldDB" id="A0A5Q2N5B6"/>
<dbReference type="KEGG" id="hcv:FTV88_3014"/>
<sequence length="58" mass="6962">MWGLFFCLFPQEEERAKIKRKPFLRGFSALPHEYYIVIISTCLNSKLQKVVRKLVIYI</sequence>
<dbReference type="EMBL" id="CP045875">
    <property type="protein sequence ID" value="QGG49089.1"/>
    <property type="molecule type" value="Genomic_DNA"/>
</dbReference>
<evidence type="ECO:0000313" key="1">
    <source>
        <dbReference type="EMBL" id="QGG49089.1"/>
    </source>
</evidence>